<sequence length="210" mass="23674">MSIFWPDGRFNGLPVECVKVALNDLLAESAARRELNLVWIDLEMTGLNPLEDHILEIATAVTGPDLRIIGKGPELAIYQPEAVLSTMSAWSEKHHAASGLIERVRASPHSEASAELETLRFLEKHVPAGLSPMCGNSICQDRRFLARWMPRLEAFFHYRNLDVSTLKELARRWNPGVLAGYGKESQHTALADVLDSIAELDYYRRTLWRP</sequence>
<dbReference type="InterPro" id="IPR012337">
    <property type="entry name" value="RNaseH-like_sf"/>
</dbReference>
<reference evidence="6" key="2">
    <citation type="journal article" date="2014" name="ISME J.">
        <title>Microbial stratification in low pH oxic and suboxic macroscopic growths along an acid mine drainage.</title>
        <authorList>
            <person name="Mendez-Garcia C."/>
            <person name="Mesa V."/>
            <person name="Sprenger R.R."/>
            <person name="Richter M."/>
            <person name="Diez M.S."/>
            <person name="Solano J."/>
            <person name="Bargiela R."/>
            <person name="Golyshina O.V."/>
            <person name="Manteca A."/>
            <person name="Ramos J.L."/>
            <person name="Gallego J.R."/>
            <person name="Llorente I."/>
            <person name="Martins Dos Santos V.A."/>
            <person name="Jensen O.N."/>
            <person name="Pelaez A.I."/>
            <person name="Sanchez J."/>
            <person name="Ferrer M."/>
        </authorList>
    </citation>
    <scope>NUCLEOTIDE SEQUENCE</scope>
</reference>
<dbReference type="NCBIfam" id="NF003765">
    <property type="entry name" value="PRK05359.1"/>
    <property type="match status" value="1"/>
</dbReference>
<protein>
    <submittedName>
        <fullName evidence="6">Oligoribonuclease</fullName>
    </submittedName>
</protein>
<evidence type="ECO:0000313" key="6">
    <source>
        <dbReference type="EMBL" id="EQD76793.1"/>
    </source>
</evidence>
<organism evidence="6">
    <name type="scientific">mine drainage metagenome</name>
    <dbReference type="NCBI Taxonomy" id="410659"/>
    <lineage>
        <taxon>unclassified sequences</taxon>
        <taxon>metagenomes</taxon>
        <taxon>ecological metagenomes</taxon>
    </lineage>
</organism>
<comment type="caution">
    <text evidence="6">The sequence shown here is derived from an EMBL/GenBank/DDBJ whole genome shotgun (WGS) entry which is preliminary data.</text>
</comment>
<proteinExistence type="inferred from homology"/>
<dbReference type="InterPro" id="IPR022894">
    <property type="entry name" value="Oligoribonuclease"/>
</dbReference>
<evidence type="ECO:0000256" key="1">
    <source>
        <dbReference type="ARBA" id="ARBA00009921"/>
    </source>
</evidence>
<feature type="domain" description="Exonuclease" evidence="5">
    <location>
        <begin position="36"/>
        <end position="209"/>
    </location>
</feature>
<dbReference type="FunFam" id="3.30.420.10:FF:000003">
    <property type="entry name" value="Oligoribonuclease"/>
    <property type="match status" value="1"/>
</dbReference>
<dbReference type="PANTHER" id="PTHR11046:SF0">
    <property type="entry name" value="OLIGORIBONUCLEASE, MITOCHONDRIAL"/>
    <property type="match status" value="1"/>
</dbReference>
<evidence type="ECO:0000256" key="3">
    <source>
        <dbReference type="ARBA" id="ARBA00022801"/>
    </source>
</evidence>
<keyword evidence="2" id="KW-0540">Nuclease</keyword>
<dbReference type="SUPFAM" id="SSF53098">
    <property type="entry name" value="Ribonuclease H-like"/>
    <property type="match status" value="1"/>
</dbReference>
<evidence type="ECO:0000256" key="2">
    <source>
        <dbReference type="ARBA" id="ARBA00022722"/>
    </source>
</evidence>
<dbReference type="SMART" id="SM00479">
    <property type="entry name" value="EXOIII"/>
    <property type="match status" value="1"/>
</dbReference>
<dbReference type="GO" id="GO:0000175">
    <property type="term" value="F:3'-5'-RNA exonuclease activity"/>
    <property type="evidence" value="ECO:0007669"/>
    <property type="project" value="InterPro"/>
</dbReference>
<dbReference type="EMBL" id="AUZY01000977">
    <property type="protein sequence ID" value="EQD76793.1"/>
    <property type="molecule type" value="Genomic_DNA"/>
</dbReference>
<dbReference type="PANTHER" id="PTHR11046">
    <property type="entry name" value="OLIGORIBONUCLEASE, MITOCHONDRIAL"/>
    <property type="match status" value="1"/>
</dbReference>
<dbReference type="InterPro" id="IPR036397">
    <property type="entry name" value="RNaseH_sf"/>
</dbReference>
<dbReference type="Pfam" id="PF00929">
    <property type="entry name" value="RNase_T"/>
    <property type="match status" value="1"/>
</dbReference>
<dbReference type="InterPro" id="IPR013520">
    <property type="entry name" value="Ribonucl_H"/>
</dbReference>
<dbReference type="HAMAP" id="MF_00045">
    <property type="entry name" value="Oligoribonuclease"/>
    <property type="match status" value="1"/>
</dbReference>
<dbReference type="GO" id="GO:0003676">
    <property type="term" value="F:nucleic acid binding"/>
    <property type="evidence" value="ECO:0007669"/>
    <property type="project" value="InterPro"/>
</dbReference>
<name>T1C7D5_9ZZZZ</name>
<comment type="similarity">
    <text evidence="1">Belongs to the oligoribonuclease family.</text>
</comment>
<keyword evidence="3" id="KW-0378">Hydrolase</keyword>
<gene>
    <name evidence="6" type="ORF">B1B_01431</name>
</gene>
<dbReference type="Gene3D" id="3.30.420.10">
    <property type="entry name" value="Ribonuclease H-like superfamily/Ribonuclease H"/>
    <property type="match status" value="1"/>
</dbReference>
<reference evidence="6" key="1">
    <citation type="submission" date="2013-08" db="EMBL/GenBank/DDBJ databases">
        <authorList>
            <person name="Mendez C."/>
            <person name="Richter M."/>
            <person name="Ferrer M."/>
            <person name="Sanchez J."/>
        </authorList>
    </citation>
    <scope>NUCLEOTIDE SEQUENCE</scope>
</reference>
<dbReference type="CDD" id="cd06135">
    <property type="entry name" value="Orn"/>
    <property type="match status" value="1"/>
</dbReference>
<accession>T1C7D5</accession>
<keyword evidence="4" id="KW-0269">Exonuclease</keyword>
<dbReference type="AlphaFoldDB" id="T1C7D5"/>
<evidence type="ECO:0000256" key="4">
    <source>
        <dbReference type="ARBA" id="ARBA00022839"/>
    </source>
</evidence>
<evidence type="ECO:0000259" key="5">
    <source>
        <dbReference type="SMART" id="SM00479"/>
    </source>
</evidence>